<evidence type="ECO:0000313" key="6">
    <source>
        <dbReference type="EMBL" id="AAZ11109.1"/>
    </source>
</evidence>
<accession>D6XES6</accession>
<reference evidence="6" key="5">
    <citation type="submission" date="2005-04" db="EMBL/GenBank/DDBJ databases">
        <title>Sequencing, closure, and annotation of Trypanosoma brucei chromosomes 2 through 8.</title>
        <authorList>
            <person name="Ghedin E."/>
            <person name="Blandin G."/>
            <person name="Bartholomeu D."/>
            <person name="Caler E."/>
            <person name="Haas B."/>
            <person name="Hannick L."/>
            <person name="Shallom J."/>
            <person name="Hou L."/>
            <person name="Djikeng A."/>
            <person name="Feldblyum T."/>
            <person name="Hostetler J."/>
            <person name="Johnson J."/>
            <person name="Jones K."/>
            <person name="Koo H.L."/>
            <person name="Larkin C."/>
            <person name="Pai G."/>
            <person name="Peterson J."/>
            <person name="Khalak H.G."/>
            <person name="Salzberg S."/>
            <person name="Simpson A.J."/>
            <person name="Tallon L."/>
            <person name="Van Aken S."/>
            <person name="Wanless D."/>
            <person name="White O."/>
            <person name="Wortman J."/>
            <person name="Fraser C.M."/>
            <person name="El-Sayed N.M.A."/>
        </authorList>
    </citation>
    <scope>NUCLEOTIDE SEQUENCE</scope>
    <source>
        <strain evidence="6">927/4 GUTat10.1</strain>
    </source>
</reference>
<dbReference type="EMBL" id="AC079815">
    <property type="protein sequence ID" value="AAX80565.1"/>
    <property type="molecule type" value="Genomic_DNA"/>
</dbReference>
<dbReference type="Pfam" id="PF13874">
    <property type="entry name" value="Nup54"/>
    <property type="match status" value="1"/>
</dbReference>
<dbReference type="InParanoid" id="Q584I6"/>
<accession>Q584I6</accession>
<dbReference type="RefSeq" id="XP_844668.1">
    <property type="nucleotide sequence ID" value="XM_839575.1"/>
</dbReference>
<dbReference type="AlphaFoldDB" id="Q584I6"/>
<dbReference type="KEGG" id="tbr:Tb927.4.5200"/>
<proteinExistence type="predicted"/>
<dbReference type="PANTHER" id="PTHR13000">
    <property type="entry name" value="NUCLEOPORIN P54"/>
    <property type="match status" value="1"/>
</dbReference>
<reference evidence="5" key="4">
    <citation type="submission" date="2005-04" db="EMBL/GenBank/DDBJ databases">
        <title>.</title>
        <authorList>
            <person name="Ghedin E."/>
            <person name="Blandin G."/>
            <person name="Bartholomeu D."/>
            <person name="Caler E."/>
            <person name="Haas B."/>
            <person name="Hannick L."/>
            <person name="Shallom J."/>
            <person name="Hou L."/>
            <person name="Djikeng A."/>
            <person name="Feldblyum T."/>
            <person name="Hostetler J."/>
            <person name="Johnson J."/>
            <person name="Jones K."/>
            <person name="Koo H.L."/>
            <person name="Larkin C."/>
            <person name="Pai G."/>
            <person name="Peterson J."/>
            <person name="Khalak H.G."/>
            <person name="Salzberg S."/>
            <person name="Simpson A.J."/>
            <person name="Tallon L."/>
            <person name="Van Aken S."/>
            <person name="Wanless D."/>
            <person name="White O."/>
            <person name="Wortman J."/>
            <person name="Fraser C.M."/>
            <person name="El-Sayed N.M.A."/>
        </authorList>
    </citation>
    <scope>NUCLEOTIDE SEQUENCE</scope>
    <source>
        <strain evidence="5">GUTat10.1</strain>
    </source>
</reference>
<dbReference type="GO" id="GO:0044613">
    <property type="term" value="C:nuclear pore central transport channel"/>
    <property type="evidence" value="ECO:0000314"/>
    <property type="project" value="GeneDB"/>
</dbReference>
<evidence type="ECO:0000256" key="1">
    <source>
        <dbReference type="ARBA" id="ARBA00004123"/>
    </source>
</evidence>
<dbReference type="OMA" id="ANARTCA"/>
<dbReference type="GeneID" id="3657056"/>
<dbReference type="EMBL" id="CP000067">
    <property type="protein sequence ID" value="AAZ11109.1"/>
    <property type="molecule type" value="Genomic_DNA"/>
</dbReference>
<organism evidence="5 7">
    <name type="scientific">Trypanosoma brucei brucei (strain 927/4 GUTat10.1)</name>
    <dbReference type="NCBI Taxonomy" id="185431"/>
    <lineage>
        <taxon>Eukaryota</taxon>
        <taxon>Discoba</taxon>
        <taxon>Euglenozoa</taxon>
        <taxon>Kinetoplastea</taxon>
        <taxon>Metakinetoplastina</taxon>
        <taxon>Trypanosomatida</taxon>
        <taxon>Trypanosomatidae</taxon>
        <taxon>Trypanosoma</taxon>
    </lineage>
</organism>
<dbReference type="VEuPathDB" id="TriTrypDB:Tb927.4.5200"/>
<dbReference type="GO" id="GO:0006999">
    <property type="term" value="P:nuclear pore organization"/>
    <property type="evidence" value="ECO:0000318"/>
    <property type="project" value="GO_Central"/>
</dbReference>
<reference evidence="5" key="1">
    <citation type="submission" date="2000-09" db="EMBL/GenBank/DDBJ databases">
        <authorList>
            <person name="El-Sayed N.M."/>
            <person name="Khalak H."/>
            <person name="Adams M.D."/>
        </authorList>
    </citation>
    <scope>NUCLEOTIDE SEQUENCE</scope>
    <source>
        <strain evidence="5">GUTat10.1</strain>
    </source>
</reference>
<reference evidence="6 7" key="3">
    <citation type="journal article" date="2005" name="Science">
        <title>The genome of the African trypanosome Trypanosoma brucei.</title>
        <authorList>
            <person name="Berriman M."/>
            <person name="Ghedin E."/>
            <person name="Hertz-Fowler C."/>
            <person name="Blandin G."/>
            <person name="Renauld H."/>
            <person name="Bartholomeu D.C."/>
            <person name="Lennard N.J."/>
            <person name="Caler E."/>
            <person name="Hamlin N.E."/>
            <person name="Haas B."/>
            <person name="Bohme U."/>
            <person name="Hannick L."/>
            <person name="Aslett M.A."/>
            <person name="Shallom J."/>
            <person name="Marcello L."/>
            <person name="Hou L."/>
            <person name="Wickstead B."/>
            <person name="Alsmark U.C."/>
            <person name="Arrowsmith C."/>
            <person name="Atkin R.J."/>
            <person name="Barron A.J."/>
            <person name="Bringaud F."/>
            <person name="Brooks K."/>
            <person name="Carrington M."/>
            <person name="Cherevach I."/>
            <person name="Chillingworth T.J."/>
            <person name="Churcher C."/>
            <person name="Clark L.N."/>
            <person name="Corton C.H."/>
            <person name="Cronin A."/>
            <person name="Davies R.M."/>
            <person name="Doggett J."/>
            <person name="Djikeng A."/>
            <person name="Feldblyum T."/>
            <person name="Field M.C."/>
            <person name="Fraser A."/>
            <person name="Goodhead I."/>
            <person name="Hance Z."/>
            <person name="Harper D."/>
            <person name="Harris B.R."/>
            <person name="Hauser H."/>
            <person name="Hostetler J."/>
            <person name="Ivens A."/>
            <person name="Jagels K."/>
            <person name="Johnson D."/>
            <person name="Johnson J."/>
            <person name="Jones K."/>
            <person name="Kerhornou A.X."/>
            <person name="Koo H."/>
            <person name="Larke N."/>
            <person name="Landfear S."/>
            <person name="Larkin C."/>
            <person name="Leech V."/>
            <person name="Line A."/>
            <person name="Lord A."/>
            <person name="Macleod A."/>
            <person name="Mooney P.J."/>
            <person name="Moule S."/>
            <person name="Martin D.M."/>
            <person name="Morgan G.W."/>
            <person name="Mungall K."/>
            <person name="Norbertczak H."/>
            <person name="Ormond D."/>
            <person name="Pai G."/>
            <person name="Peacock C.S."/>
            <person name="Peterson J."/>
            <person name="Quail M.A."/>
            <person name="Rabbinowitsch E."/>
            <person name="Rajandream M.A."/>
            <person name="Reitter C."/>
            <person name="Salzberg S.L."/>
            <person name="Sanders M."/>
            <person name="Schobel S."/>
            <person name="Sharp S."/>
            <person name="Simmonds M."/>
            <person name="Simpson A.J."/>
            <person name="Tallon L."/>
            <person name="Turner C.M."/>
            <person name="Tait A."/>
            <person name="Tivey A.R."/>
            <person name="Van Aken S."/>
            <person name="Walker D."/>
            <person name="Wanless D."/>
            <person name="Wang S."/>
            <person name="White B."/>
            <person name="White O."/>
            <person name="Whitehead S."/>
            <person name="Woodward J."/>
            <person name="Wortman J."/>
            <person name="Adams M.D."/>
            <person name="Embley T.M."/>
            <person name="Gull K."/>
            <person name="Ullu E."/>
            <person name="Barry J.D."/>
            <person name="Fairlamb A.H."/>
            <person name="Opperdoes F."/>
            <person name="Barrell B.G."/>
            <person name="Donelson J.E."/>
            <person name="Hall N."/>
            <person name="Fraser C.M."/>
            <person name="Melville S.E."/>
            <person name="El-Sayed N.M."/>
        </authorList>
    </citation>
    <scope>NUCLEOTIDE SEQUENCE [LARGE SCALE GENOMIC DNA]</scope>
    <source>
        <strain evidence="6 7">927/4 GUTat10.1</strain>
    </source>
</reference>
<evidence type="ECO:0000259" key="4">
    <source>
        <dbReference type="Pfam" id="PF13874"/>
    </source>
</evidence>
<feature type="domain" description="Nucleoporin Nup54 alpha-helical" evidence="4">
    <location>
        <begin position="426"/>
        <end position="557"/>
    </location>
</feature>
<evidence type="ECO:0000313" key="5">
    <source>
        <dbReference type="EMBL" id="AAX80565.1"/>
    </source>
</evidence>
<comment type="subcellular location">
    <subcellularLocation>
        <location evidence="1">Nucleus</location>
    </subcellularLocation>
</comment>
<name>Q584I6_TRYB2</name>
<keyword evidence="7" id="KW-1185">Reference proteome</keyword>
<dbReference type="GO" id="GO:0005643">
    <property type="term" value="C:nuclear pore"/>
    <property type="evidence" value="ECO:0000314"/>
    <property type="project" value="GeneDB"/>
</dbReference>
<evidence type="ECO:0000256" key="2">
    <source>
        <dbReference type="ARBA" id="ARBA00022448"/>
    </source>
</evidence>
<dbReference type="GO" id="GO:0006607">
    <property type="term" value="P:NLS-bearing protein import into nucleus"/>
    <property type="evidence" value="ECO:0000318"/>
    <property type="project" value="GO_Central"/>
</dbReference>
<protein>
    <submittedName>
        <fullName evidence="5">Nucleoporin (NUP54/57), putative</fullName>
    </submittedName>
</protein>
<reference evidence="6" key="2">
    <citation type="journal article" date="2005" name="Science">
        <title>Comparative genomics of trypanosomatid parasitic protozoa.</title>
        <authorList>
            <person name="El-Sayed N.M."/>
            <person name="Myler P.J."/>
            <person name="Blandin G."/>
            <person name="Berriman M."/>
            <person name="Crabtree J."/>
            <person name="Aggarwal G."/>
            <person name="Caler E."/>
            <person name="Renauld H."/>
            <person name="Worthey E.A."/>
            <person name="Hertz-Fowler C."/>
            <person name="Ghedin E."/>
            <person name="Peacock C."/>
            <person name="Bartholomeu D.C."/>
            <person name="Haas B.J."/>
            <person name="Tran A.N."/>
            <person name="Wortman J.R."/>
            <person name="Alsmark U.C."/>
            <person name="Angiuoli S."/>
            <person name="Anupama A."/>
            <person name="Badger J."/>
            <person name="Bringaud F."/>
            <person name="Cadag E."/>
            <person name="Carlton J.M."/>
            <person name="Cerqueira G.C."/>
            <person name="Creasy T."/>
            <person name="Delcher A.L."/>
            <person name="Djikeng A."/>
            <person name="Embley T.M."/>
            <person name="Hauser C."/>
            <person name="Ivens A.C."/>
            <person name="Kummerfeld S.K."/>
            <person name="Pereira-Leal J.B."/>
            <person name="Nilsson D."/>
            <person name="Peterson J."/>
            <person name="Salzberg S.L."/>
            <person name="Shallom J."/>
            <person name="Silva J.C."/>
            <person name="Sundaram J."/>
            <person name="Westenberger S."/>
            <person name="White O."/>
            <person name="Melville S.E."/>
            <person name="Donelson J.E."/>
            <person name="Andersson B."/>
            <person name="Stuart K.D."/>
            <person name="Hall N."/>
        </authorList>
    </citation>
    <scope>NUCLEOTIDE SEQUENCE</scope>
    <source>
        <strain evidence="6">927/4 GUTat10.1</strain>
    </source>
</reference>
<dbReference type="OrthoDB" id="6162375at2759"/>
<dbReference type="Proteomes" id="UP000008524">
    <property type="component" value="Chromosome 4"/>
</dbReference>
<dbReference type="GO" id="GO:0017056">
    <property type="term" value="F:structural constituent of nuclear pore"/>
    <property type="evidence" value="ECO:0000318"/>
    <property type="project" value="GO_Central"/>
</dbReference>
<sequence length="641" mass="62476">MSVLGSGFGRGAPGGFGAPACSTAGGFGSGFNTATTGGFGAGANTATTGGFGAGANTATTGGFGAGANTVTTGGFGAGANTATTGGFGAGANTVTTGGFGAGANTATTGGFGAGANTATTGGFGAGANTATTGGFGAGANTATTGGFGAGANTATTGGFGAGANTATTGGFGAGANTVTTGGFGAGANTATTGGFGAGANTATTGGFGAGANTVTTGGFGAGANTATTGGFGAGANTVTTGGFGAGANTATTGGFGAGANTATTGGFGAGANTATTGGFGAGANTATTGGFGAGANTVTTGGFGAGANTATTGGFGSGFNTAGGLGSGGFGAGPNTAGGFGTASVSFFGSTAAGAESRPNAVGASQQQVINCQSAVGRYLLEIDHAYNAMHPNCRFRSFLYNVCAPGQSIMAVERERLIYAAAGGECKEEDLLRAQQRNPDPVHLYPTRVHFMQELKNRVEKQKEILEAMSRHVDSLATKADHFRELDEANAAQYRELQQEQAMLQRRWYSLLMKVETLRQLGLPLAEESRMGGIASTLSAQLSAPGMYKTALTELQPFLDAESSTITSFLRRNSVGGSEGAICTPSEGVGTLRNNRVDQALLRDWARFAERIQQCVEGLSELLERDAADMRAIYQRVASS</sequence>
<gene>
    <name evidence="6" type="primary">Tb04.3M17.740</name>
    <name evidence="5" type="ORF">Tb927.4.5200</name>
</gene>
<keyword evidence="2" id="KW-0813">Transport</keyword>
<dbReference type="STRING" id="185431.Q584I6"/>
<dbReference type="GO" id="GO:0036228">
    <property type="term" value="P:protein localization to nuclear inner membrane"/>
    <property type="evidence" value="ECO:0000318"/>
    <property type="project" value="GO_Central"/>
</dbReference>
<evidence type="ECO:0000256" key="3">
    <source>
        <dbReference type="ARBA" id="ARBA00023242"/>
    </source>
</evidence>
<dbReference type="GO" id="GO:0005634">
    <property type="term" value="C:nucleus"/>
    <property type="evidence" value="ECO:0000314"/>
    <property type="project" value="GeneDB"/>
</dbReference>
<dbReference type="InterPro" id="IPR025712">
    <property type="entry name" value="Nup54_alpha-helical_dom"/>
</dbReference>
<evidence type="ECO:0000313" key="7">
    <source>
        <dbReference type="Proteomes" id="UP000008524"/>
    </source>
</evidence>
<dbReference type="eggNOG" id="KOG3091">
    <property type="taxonomic scope" value="Eukaryota"/>
</dbReference>
<dbReference type="InterPro" id="IPR024864">
    <property type="entry name" value="Nup54/Nup57/Nup44"/>
</dbReference>
<keyword evidence="3" id="KW-0539">Nucleus</keyword>
<dbReference type="PANTHER" id="PTHR13000:SF0">
    <property type="entry name" value="NUCLEOPORIN P54"/>
    <property type="match status" value="1"/>
</dbReference>
<dbReference type="PaxDb" id="5691-AAZ11109"/>